<organism evidence="3 4">
    <name type="scientific">Paenisporosarcina quisquiliarum</name>
    <dbReference type="NCBI Taxonomy" id="365346"/>
    <lineage>
        <taxon>Bacteria</taxon>
        <taxon>Bacillati</taxon>
        <taxon>Bacillota</taxon>
        <taxon>Bacilli</taxon>
        <taxon>Bacillales</taxon>
        <taxon>Caryophanaceae</taxon>
        <taxon>Paenisporosarcina</taxon>
    </lineage>
</organism>
<feature type="active site" description="Tele-phosphohistidine intermediate" evidence="1">
    <location>
        <position position="8"/>
    </location>
</feature>
<dbReference type="CDD" id="cd07067">
    <property type="entry name" value="HP_PGM_like"/>
    <property type="match status" value="1"/>
</dbReference>
<gene>
    <name evidence="3" type="ORF">M9R32_06795</name>
</gene>
<dbReference type="InterPro" id="IPR013078">
    <property type="entry name" value="His_Pase_superF_clade-1"/>
</dbReference>
<dbReference type="GO" id="GO:0016791">
    <property type="term" value="F:phosphatase activity"/>
    <property type="evidence" value="ECO:0007669"/>
    <property type="project" value="TreeGrafter"/>
</dbReference>
<proteinExistence type="predicted"/>
<dbReference type="Gene3D" id="3.40.50.1240">
    <property type="entry name" value="Phosphoglycerate mutase-like"/>
    <property type="match status" value="1"/>
</dbReference>
<evidence type="ECO:0000313" key="3">
    <source>
        <dbReference type="EMBL" id="MCZ8536886.1"/>
    </source>
</evidence>
<dbReference type="GO" id="GO:0005737">
    <property type="term" value="C:cytoplasm"/>
    <property type="evidence" value="ECO:0007669"/>
    <property type="project" value="TreeGrafter"/>
</dbReference>
<dbReference type="AlphaFoldDB" id="A0A9X3LH43"/>
<keyword evidence="4" id="KW-1185">Reference proteome</keyword>
<dbReference type="EMBL" id="JAMKBJ010000004">
    <property type="protein sequence ID" value="MCZ8536886.1"/>
    <property type="molecule type" value="Genomic_DNA"/>
</dbReference>
<evidence type="ECO:0000256" key="1">
    <source>
        <dbReference type="PIRSR" id="PIRSR613078-1"/>
    </source>
</evidence>
<dbReference type="Pfam" id="PF00300">
    <property type="entry name" value="His_Phos_1"/>
    <property type="match status" value="1"/>
</dbReference>
<dbReference type="InterPro" id="IPR029033">
    <property type="entry name" value="His_PPase_superfam"/>
</dbReference>
<evidence type="ECO:0000313" key="4">
    <source>
        <dbReference type="Proteomes" id="UP001152173"/>
    </source>
</evidence>
<feature type="active site" description="Proton donor/acceptor" evidence="1">
    <location>
        <position position="82"/>
    </location>
</feature>
<sequence>MELLIIRHGESEADLLGVHEGRADFPLTEMGEKQASKMATYIEKYYRPNIILTSPLKRANRTASLLQESIGCELIVENDLMEFNNGVLAGLSRKEAAIKYPLPEGGRPAHVPIQDGESDLEFRFRVEGIFHKILYEYQHYERVAIVSHGGTISNFLKAFLKQPMNCEFIFPTGDTGIHLLEIKENARIIRFLNKQEHLNGIEANVLNE</sequence>
<dbReference type="RefSeq" id="WP_269925982.1">
    <property type="nucleotide sequence ID" value="NZ_JAMKBJ010000004.1"/>
</dbReference>
<dbReference type="SUPFAM" id="SSF53254">
    <property type="entry name" value="Phosphoglycerate mutase-like"/>
    <property type="match status" value="1"/>
</dbReference>
<reference evidence="3" key="1">
    <citation type="submission" date="2022-05" db="EMBL/GenBank/DDBJ databases">
        <authorList>
            <person name="Colautti A."/>
            <person name="Iacumin L."/>
        </authorList>
    </citation>
    <scope>NUCLEOTIDE SEQUENCE</scope>
    <source>
        <strain evidence="3">SK 55</strain>
    </source>
</reference>
<evidence type="ECO:0000256" key="2">
    <source>
        <dbReference type="PIRSR" id="PIRSR613078-2"/>
    </source>
</evidence>
<feature type="binding site" evidence="2">
    <location>
        <position position="58"/>
    </location>
    <ligand>
        <name>substrate</name>
    </ligand>
</feature>
<dbReference type="PANTHER" id="PTHR48100">
    <property type="entry name" value="BROAD-SPECIFICITY PHOSPHATASE YOR283W-RELATED"/>
    <property type="match status" value="1"/>
</dbReference>
<comment type="caution">
    <text evidence="3">The sequence shown here is derived from an EMBL/GenBank/DDBJ whole genome shotgun (WGS) entry which is preliminary data.</text>
</comment>
<name>A0A9X3LH43_9BACL</name>
<dbReference type="PANTHER" id="PTHR48100:SF1">
    <property type="entry name" value="HISTIDINE PHOSPHATASE FAMILY PROTEIN-RELATED"/>
    <property type="match status" value="1"/>
</dbReference>
<dbReference type="Proteomes" id="UP001152173">
    <property type="component" value="Unassembled WGS sequence"/>
</dbReference>
<accession>A0A9X3LH43</accession>
<dbReference type="InterPro" id="IPR050275">
    <property type="entry name" value="PGM_Phosphatase"/>
</dbReference>
<dbReference type="SMART" id="SM00855">
    <property type="entry name" value="PGAM"/>
    <property type="match status" value="1"/>
</dbReference>
<protein>
    <submittedName>
        <fullName evidence="3">Histidine phosphatase family protein</fullName>
    </submittedName>
</protein>